<dbReference type="EMBL" id="WKJJ01000007">
    <property type="protein sequence ID" value="MRV72691.1"/>
    <property type="molecule type" value="Genomic_DNA"/>
</dbReference>
<dbReference type="GO" id="GO:0031176">
    <property type="term" value="F:endo-1,4-beta-xylanase activity"/>
    <property type="evidence" value="ECO:0007669"/>
    <property type="project" value="UniProtKB-EC"/>
</dbReference>
<dbReference type="PRINTS" id="PR00134">
    <property type="entry name" value="GLHYDRLASE10"/>
</dbReference>
<evidence type="ECO:0000256" key="10">
    <source>
        <dbReference type="SAM" id="SignalP"/>
    </source>
</evidence>
<dbReference type="InterPro" id="IPR044846">
    <property type="entry name" value="GH10"/>
</dbReference>
<keyword evidence="8 9" id="KW-0624">Polysaccharide degradation</keyword>
<evidence type="ECO:0000256" key="5">
    <source>
        <dbReference type="ARBA" id="ARBA00022801"/>
    </source>
</evidence>
<evidence type="ECO:0000256" key="8">
    <source>
        <dbReference type="ARBA" id="ARBA00023326"/>
    </source>
</evidence>
<organism evidence="12 13">
    <name type="scientific">Pseudoduganella rivuli</name>
    <dbReference type="NCBI Taxonomy" id="2666085"/>
    <lineage>
        <taxon>Bacteria</taxon>
        <taxon>Pseudomonadati</taxon>
        <taxon>Pseudomonadota</taxon>
        <taxon>Betaproteobacteria</taxon>
        <taxon>Burkholderiales</taxon>
        <taxon>Oxalobacteraceae</taxon>
        <taxon>Telluria group</taxon>
        <taxon>Pseudoduganella</taxon>
    </lineage>
</organism>
<accession>A0A7X2LSX5</accession>
<name>A0A7X2LSX5_9BURK</name>
<dbReference type="PROSITE" id="PS51760">
    <property type="entry name" value="GH10_2"/>
    <property type="match status" value="1"/>
</dbReference>
<evidence type="ECO:0000256" key="2">
    <source>
        <dbReference type="ARBA" id="ARBA00007495"/>
    </source>
</evidence>
<dbReference type="PANTHER" id="PTHR31490">
    <property type="entry name" value="GLYCOSYL HYDROLASE"/>
    <property type="match status" value="1"/>
</dbReference>
<keyword evidence="3" id="KW-0858">Xylan degradation</keyword>
<dbReference type="InterPro" id="IPR001000">
    <property type="entry name" value="GH10_dom"/>
</dbReference>
<dbReference type="Gene3D" id="3.20.20.80">
    <property type="entry name" value="Glycosidases"/>
    <property type="match status" value="1"/>
</dbReference>
<dbReference type="SUPFAM" id="SSF51445">
    <property type="entry name" value="(Trans)glycosidases"/>
    <property type="match status" value="1"/>
</dbReference>
<evidence type="ECO:0000256" key="9">
    <source>
        <dbReference type="RuleBase" id="RU361174"/>
    </source>
</evidence>
<keyword evidence="7 9" id="KW-0326">Glycosidase</keyword>
<feature type="signal peptide" evidence="10">
    <location>
        <begin position="1"/>
        <end position="18"/>
    </location>
</feature>
<evidence type="ECO:0000259" key="11">
    <source>
        <dbReference type="PROSITE" id="PS51760"/>
    </source>
</evidence>
<evidence type="ECO:0000256" key="4">
    <source>
        <dbReference type="ARBA" id="ARBA00022729"/>
    </source>
</evidence>
<dbReference type="PANTHER" id="PTHR31490:SF88">
    <property type="entry name" value="BETA-XYLANASE"/>
    <property type="match status" value="1"/>
</dbReference>
<comment type="similarity">
    <text evidence="2 9">Belongs to the glycosyl hydrolase 10 (cellulase F) family.</text>
</comment>
<reference evidence="12 13" key="1">
    <citation type="submission" date="2019-11" db="EMBL/GenBank/DDBJ databases">
        <title>Novel species isolated from a subtropical stream in China.</title>
        <authorList>
            <person name="Lu H."/>
        </authorList>
    </citation>
    <scope>NUCLEOTIDE SEQUENCE [LARGE SCALE GENOMIC DNA]</scope>
    <source>
        <strain evidence="12 13">FT92W</strain>
    </source>
</reference>
<sequence>MAQLAALGHALLAPGAWAAGQGPGAAASGDGEALKSLAARKGLRFGNAIGILNDHAGATHFRNPAYRALMARECGVLVAENESKWQALQPKPGPHDFRQADELFGWAKQQGMQIRGHCLVWQDPRWLPEWVSRRTYDAKDAERELRGHIAAVCGHFGKDVYSYDVVNEAVNPANGELIANALNKKMGALEQIDVAFRLAHEHAPHAQLVYNDYMGPGKDSAKHRAGVLKLLAGLKARGTPVNALGLQSHIGAWGGAGDSEARNRGLRDWRAFLDEVNGMGLDLLITEFDVSDKELLADVAQRDAAAAGIARDFLELTLSYPRCRDFLLWGMSDDVSWLQTWKDARRRDGLPSRPAPYDAQLQPKPMRAAIADVLKSMPMRAA</sequence>
<dbReference type="Pfam" id="PF00331">
    <property type="entry name" value="Glyco_hydro_10"/>
    <property type="match status" value="1"/>
</dbReference>
<dbReference type="InterPro" id="IPR017853">
    <property type="entry name" value="GH"/>
</dbReference>
<feature type="domain" description="GH10" evidence="11">
    <location>
        <begin position="46"/>
        <end position="373"/>
    </location>
</feature>
<protein>
    <recommendedName>
        <fullName evidence="9">Beta-xylanase</fullName>
        <ecNumber evidence="9">3.2.1.8</ecNumber>
    </recommendedName>
</protein>
<proteinExistence type="inferred from homology"/>
<dbReference type="SMART" id="SM00633">
    <property type="entry name" value="Glyco_10"/>
    <property type="match status" value="1"/>
</dbReference>
<evidence type="ECO:0000256" key="1">
    <source>
        <dbReference type="ARBA" id="ARBA00000681"/>
    </source>
</evidence>
<evidence type="ECO:0000313" key="12">
    <source>
        <dbReference type="EMBL" id="MRV72691.1"/>
    </source>
</evidence>
<keyword evidence="6 9" id="KW-0119">Carbohydrate metabolism</keyword>
<dbReference type="EC" id="3.2.1.8" evidence="9"/>
<dbReference type="GO" id="GO:0045493">
    <property type="term" value="P:xylan catabolic process"/>
    <property type="evidence" value="ECO:0007669"/>
    <property type="project" value="UniProtKB-KW"/>
</dbReference>
<feature type="chain" id="PRO_5031173914" description="Beta-xylanase" evidence="10">
    <location>
        <begin position="19"/>
        <end position="382"/>
    </location>
</feature>
<keyword evidence="4 10" id="KW-0732">Signal</keyword>
<evidence type="ECO:0000313" key="13">
    <source>
        <dbReference type="Proteomes" id="UP000446768"/>
    </source>
</evidence>
<evidence type="ECO:0000256" key="6">
    <source>
        <dbReference type="ARBA" id="ARBA00023277"/>
    </source>
</evidence>
<dbReference type="Proteomes" id="UP000446768">
    <property type="component" value="Unassembled WGS sequence"/>
</dbReference>
<keyword evidence="5 9" id="KW-0378">Hydrolase</keyword>
<comment type="catalytic activity">
    <reaction evidence="1 9">
        <text>Endohydrolysis of (1-&gt;4)-beta-D-xylosidic linkages in xylans.</text>
        <dbReference type="EC" id="3.2.1.8"/>
    </reaction>
</comment>
<dbReference type="AlphaFoldDB" id="A0A7X2LSX5"/>
<evidence type="ECO:0000256" key="7">
    <source>
        <dbReference type="ARBA" id="ARBA00023295"/>
    </source>
</evidence>
<gene>
    <name evidence="12" type="ORF">GJ700_13335</name>
</gene>
<evidence type="ECO:0000256" key="3">
    <source>
        <dbReference type="ARBA" id="ARBA00022651"/>
    </source>
</evidence>
<keyword evidence="13" id="KW-1185">Reference proteome</keyword>
<comment type="caution">
    <text evidence="12">The sequence shown here is derived from an EMBL/GenBank/DDBJ whole genome shotgun (WGS) entry which is preliminary data.</text>
</comment>